<dbReference type="EMBL" id="WJQU01000004">
    <property type="protein sequence ID" value="KAJ6635536.1"/>
    <property type="molecule type" value="Genomic_DNA"/>
</dbReference>
<keyword evidence="2" id="KW-1185">Reference proteome</keyword>
<gene>
    <name evidence="1" type="ORF">Bhyg_14122</name>
</gene>
<name>A0A9Q0MPM6_9DIPT</name>
<organism evidence="1 2">
    <name type="scientific">Pseudolycoriella hygida</name>
    <dbReference type="NCBI Taxonomy" id="35572"/>
    <lineage>
        <taxon>Eukaryota</taxon>
        <taxon>Metazoa</taxon>
        <taxon>Ecdysozoa</taxon>
        <taxon>Arthropoda</taxon>
        <taxon>Hexapoda</taxon>
        <taxon>Insecta</taxon>
        <taxon>Pterygota</taxon>
        <taxon>Neoptera</taxon>
        <taxon>Endopterygota</taxon>
        <taxon>Diptera</taxon>
        <taxon>Nematocera</taxon>
        <taxon>Sciaroidea</taxon>
        <taxon>Sciaridae</taxon>
        <taxon>Pseudolycoriella</taxon>
    </lineage>
</organism>
<dbReference type="Proteomes" id="UP001151699">
    <property type="component" value="Chromosome C"/>
</dbReference>
<dbReference type="AlphaFoldDB" id="A0A9Q0MPM6"/>
<evidence type="ECO:0000313" key="1">
    <source>
        <dbReference type="EMBL" id="KAJ6635536.1"/>
    </source>
</evidence>
<evidence type="ECO:0000313" key="2">
    <source>
        <dbReference type="Proteomes" id="UP001151699"/>
    </source>
</evidence>
<comment type="caution">
    <text evidence="1">The sequence shown here is derived from an EMBL/GenBank/DDBJ whole genome shotgun (WGS) entry which is preliminary data.</text>
</comment>
<accession>A0A9Q0MPM6</accession>
<sequence>MVSYHLNTFHLVENALAEGERLEISSHTFDEPARHKLLGRETYYSFTEIHIAVSRPILYIYVMLGLCVNQHTSDPWTHFQPKYAISGHNTPKTTRNIVPTEIRQVAYLNSNNSQACLVFHPVIPTISDWKTAKTLPSVFAGKNVSQEPRSNLCLNSNQLKEENGCPILDILLDHSFVHKNY</sequence>
<proteinExistence type="predicted"/>
<protein>
    <submittedName>
        <fullName evidence="1">Uncharacterized protein</fullName>
    </submittedName>
</protein>
<reference evidence="1" key="1">
    <citation type="submission" date="2022-07" db="EMBL/GenBank/DDBJ databases">
        <authorList>
            <person name="Trinca V."/>
            <person name="Uliana J.V.C."/>
            <person name="Torres T.T."/>
            <person name="Ward R.J."/>
            <person name="Monesi N."/>
        </authorList>
    </citation>
    <scope>NUCLEOTIDE SEQUENCE</scope>
    <source>
        <strain evidence="1">HSMRA1968</strain>
        <tissue evidence="1">Whole embryos</tissue>
    </source>
</reference>